<name>A0A7X0HUC3_9BACI</name>
<dbReference type="Proteomes" id="UP000531594">
    <property type="component" value="Unassembled WGS sequence"/>
</dbReference>
<proteinExistence type="predicted"/>
<dbReference type="AlphaFoldDB" id="A0A7X0HUC3"/>
<evidence type="ECO:0000313" key="2">
    <source>
        <dbReference type="Proteomes" id="UP000531594"/>
    </source>
</evidence>
<comment type="caution">
    <text evidence="1">The sequence shown here is derived from an EMBL/GenBank/DDBJ whole genome shotgun (WGS) entry which is preliminary data.</text>
</comment>
<dbReference type="RefSeq" id="WP_184528599.1">
    <property type="nucleotide sequence ID" value="NZ_JACHGK010000016.1"/>
</dbReference>
<organism evidence="1 2">
    <name type="scientific">Bacillus benzoevorans</name>
    <dbReference type="NCBI Taxonomy" id="1456"/>
    <lineage>
        <taxon>Bacteria</taxon>
        <taxon>Bacillati</taxon>
        <taxon>Bacillota</taxon>
        <taxon>Bacilli</taxon>
        <taxon>Bacillales</taxon>
        <taxon>Bacillaceae</taxon>
        <taxon>Bacillus</taxon>
    </lineage>
</organism>
<sequence>MGTYYALGIVKKFTAKSTQSLSQTDWKKHLNERLNMEQYSINFRDNAVIGELKKEVFEKNIEDFYHKLVKITNNEQIAIDFEDSGTDMEKYQDWVTVMTVKEHSPNISLRAEFAILFIEGKVIAEEFSIEPQLMNWLFRHVDLSNPLSGCIMADIVG</sequence>
<evidence type="ECO:0000313" key="1">
    <source>
        <dbReference type="EMBL" id="MBB6447049.1"/>
    </source>
</evidence>
<protein>
    <submittedName>
        <fullName evidence="1">Uncharacterized protein</fullName>
    </submittedName>
</protein>
<dbReference type="EMBL" id="JACHGK010000016">
    <property type="protein sequence ID" value="MBB6447049.1"/>
    <property type="molecule type" value="Genomic_DNA"/>
</dbReference>
<accession>A0A7X0HUC3</accession>
<keyword evidence="2" id="KW-1185">Reference proteome</keyword>
<gene>
    <name evidence="1" type="ORF">HNR53_003726</name>
</gene>
<reference evidence="1 2" key="1">
    <citation type="submission" date="2020-08" db="EMBL/GenBank/DDBJ databases">
        <title>Genomic Encyclopedia of Type Strains, Phase IV (KMG-IV): sequencing the most valuable type-strain genomes for metagenomic binning, comparative biology and taxonomic classification.</title>
        <authorList>
            <person name="Goeker M."/>
        </authorList>
    </citation>
    <scope>NUCLEOTIDE SEQUENCE [LARGE SCALE GENOMIC DNA]</scope>
    <source>
        <strain evidence="1 2">DSM 5391</strain>
    </source>
</reference>